<feature type="signal peptide" evidence="2">
    <location>
        <begin position="1"/>
        <end position="20"/>
    </location>
</feature>
<dbReference type="PANTHER" id="PTHR12658:SF0">
    <property type="entry name" value="TUBULIN-SPECIFIC CHAPERONE D"/>
    <property type="match status" value="1"/>
</dbReference>
<proteinExistence type="predicted"/>
<dbReference type="Gramene" id="GBG59016">
    <property type="protein sequence ID" value="GBG59016"/>
    <property type="gene ID" value="CBR_g24364"/>
</dbReference>
<dbReference type="Proteomes" id="UP000265515">
    <property type="component" value="Unassembled WGS sequence"/>
</dbReference>
<dbReference type="GO" id="GO:0007023">
    <property type="term" value="P:post-chaperonin tubulin folding pathway"/>
    <property type="evidence" value="ECO:0007669"/>
    <property type="project" value="InterPro"/>
</dbReference>
<gene>
    <name evidence="3" type="ORF">CBR_g24364</name>
</gene>
<keyword evidence="4" id="KW-1185">Reference proteome</keyword>
<comment type="caution">
    <text evidence="3">The sequence shown here is derived from an EMBL/GenBank/DDBJ whole genome shotgun (WGS) entry which is preliminary data.</text>
</comment>
<dbReference type="AlphaFoldDB" id="A0A388JMH3"/>
<feature type="region of interest" description="Disordered" evidence="1">
    <location>
        <begin position="43"/>
        <end position="62"/>
    </location>
</feature>
<protein>
    <recommendedName>
        <fullName evidence="5">Tubulin-specific chaperone D C-terminal domain-containing protein</fullName>
    </recommendedName>
</protein>
<dbReference type="GO" id="GO:0000226">
    <property type="term" value="P:microtubule cytoskeleton organization"/>
    <property type="evidence" value="ECO:0007669"/>
    <property type="project" value="TreeGrafter"/>
</dbReference>
<dbReference type="STRING" id="69332.A0A388JMH3"/>
<evidence type="ECO:0000313" key="3">
    <source>
        <dbReference type="EMBL" id="GBG59016.1"/>
    </source>
</evidence>
<evidence type="ECO:0000256" key="2">
    <source>
        <dbReference type="SAM" id="SignalP"/>
    </source>
</evidence>
<organism evidence="3 4">
    <name type="scientific">Chara braunii</name>
    <name type="common">Braun's stonewort</name>
    <dbReference type="NCBI Taxonomy" id="69332"/>
    <lineage>
        <taxon>Eukaryota</taxon>
        <taxon>Viridiplantae</taxon>
        <taxon>Streptophyta</taxon>
        <taxon>Charophyceae</taxon>
        <taxon>Charales</taxon>
        <taxon>Characeae</taxon>
        <taxon>Chara</taxon>
    </lineage>
</organism>
<evidence type="ECO:0000256" key="1">
    <source>
        <dbReference type="SAM" id="MobiDB-lite"/>
    </source>
</evidence>
<name>A0A388JMH3_CHABU</name>
<dbReference type="GO" id="GO:0007021">
    <property type="term" value="P:tubulin complex assembly"/>
    <property type="evidence" value="ECO:0007669"/>
    <property type="project" value="InterPro"/>
</dbReference>
<reference evidence="3 4" key="1">
    <citation type="journal article" date="2018" name="Cell">
        <title>The Chara Genome: Secondary Complexity and Implications for Plant Terrestrialization.</title>
        <authorList>
            <person name="Nishiyama T."/>
            <person name="Sakayama H."/>
            <person name="Vries J.D."/>
            <person name="Buschmann H."/>
            <person name="Saint-Marcoux D."/>
            <person name="Ullrich K.K."/>
            <person name="Haas F.B."/>
            <person name="Vanderstraeten L."/>
            <person name="Becker D."/>
            <person name="Lang D."/>
            <person name="Vosolsobe S."/>
            <person name="Rombauts S."/>
            <person name="Wilhelmsson P.K.I."/>
            <person name="Janitza P."/>
            <person name="Kern R."/>
            <person name="Heyl A."/>
            <person name="Rumpler F."/>
            <person name="Villalobos L.I.A.C."/>
            <person name="Clay J.M."/>
            <person name="Skokan R."/>
            <person name="Toyoda A."/>
            <person name="Suzuki Y."/>
            <person name="Kagoshima H."/>
            <person name="Schijlen E."/>
            <person name="Tajeshwar N."/>
            <person name="Catarino B."/>
            <person name="Hetherington A.J."/>
            <person name="Saltykova A."/>
            <person name="Bonnot C."/>
            <person name="Breuninger H."/>
            <person name="Symeonidi A."/>
            <person name="Radhakrishnan G.V."/>
            <person name="Van Nieuwerburgh F."/>
            <person name="Deforce D."/>
            <person name="Chang C."/>
            <person name="Karol K.G."/>
            <person name="Hedrich R."/>
            <person name="Ulvskov P."/>
            <person name="Glockner G."/>
            <person name="Delwiche C.F."/>
            <person name="Petrasek J."/>
            <person name="Van de Peer Y."/>
            <person name="Friml J."/>
            <person name="Beilby M."/>
            <person name="Dolan L."/>
            <person name="Kohara Y."/>
            <person name="Sugano S."/>
            <person name="Fujiyama A."/>
            <person name="Delaux P.-M."/>
            <person name="Quint M."/>
            <person name="TheiBen G."/>
            <person name="Hagemann M."/>
            <person name="Harholt J."/>
            <person name="Dunand C."/>
            <person name="Zachgo S."/>
            <person name="Langdale J."/>
            <person name="Maumus F."/>
            <person name="Straeten D.V.D."/>
            <person name="Gould S.B."/>
            <person name="Rensing S.A."/>
        </authorList>
    </citation>
    <scope>NUCLEOTIDE SEQUENCE [LARGE SCALE GENOMIC DNA]</scope>
    <source>
        <strain evidence="3 4">S276</strain>
    </source>
</reference>
<dbReference type="InterPro" id="IPR033162">
    <property type="entry name" value="TBCD"/>
</dbReference>
<dbReference type="OrthoDB" id="10253476at2759"/>
<dbReference type="GO" id="GO:0005096">
    <property type="term" value="F:GTPase activator activity"/>
    <property type="evidence" value="ECO:0007669"/>
    <property type="project" value="InterPro"/>
</dbReference>
<evidence type="ECO:0008006" key="5">
    <source>
        <dbReference type="Google" id="ProtNLM"/>
    </source>
</evidence>
<dbReference type="GO" id="GO:0048487">
    <property type="term" value="F:beta-tubulin binding"/>
    <property type="evidence" value="ECO:0007669"/>
    <property type="project" value="InterPro"/>
</dbReference>
<keyword evidence="2" id="KW-0732">Signal</keyword>
<dbReference type="PANTHER" id="PTHR12658">
    <property type="entry name" value="BETA-TUBULIN COFACTOR D"/>
    <property type="match status" value="1"/>
</dbReference>
<evidence type="ECO:0000313" key="4">
    <source>
        <dbReference type="Proteomes" id="UP000265515"/>
    </source>
</evidence>
<feature type="chain" id="PRO_5017479857" description="Tubulin-specific chaperone D C-terminal domain-containing protein" evidence="2">
    <location>
        <begin position="21"/>
        <end position="120"/>
    </location>
</feature>
<accession>A0A388JMH3</accession>
<dbReference type="EMBL" id="BFEA01000002">
    <property type="protein sequence ID" value="GBG59016.1"/>
    <property type="molecule type" value="Genomic_DNA"/>
</dbReference>
<sequence>MPEPARSLAMFQLLTLLCNCFPKIRKYTAEQLYLHLLTRCDDDEQEAEEEEEEDGEEGEERQDCLDEVFEILTETRWDSPVAEIRKDRDKLFDLLKVPKLPTKASAHRSSAVASCSATVL</sequence>